<organism evidence="2 3">
    <name type="scientific">Marasmius crinis-equi</name>
    <dbReference type="NCBI Taxonomy" id="585013"/>
    <lineage>
        <taxon>Eukaryota</taxon>
        <taxon>Fungi</taxon>
        <taxon>Dikarya</taxon>
        <taxon>Basidiomycota</taxon>
        <taxon>Agaricomycotina</taxon>
        <taxon>Agaricomycetes</taxon>
        <taxon>Agaricomycetidae</taxon>
        <taxon>Agaricales</taxon>
        <taxon>Marasmiineae</taxon>
        <taxon>Marasmiaceae</taxon>
        <taxon>Marasmius</taxon>
    </lineage>
</organism>
<evidence type="ECO:0000313" key="2">
    <source>
        <dbReference type="EMBL" id="KAL0566324.1"/>
    </source>
</evidence>
<protein>
    <submittedName>
        <fullName evidence="2">Uncharacterized protein</fullName>
    </submittedName>
</protein>
<evidence type="ECO:0000313" key="3">
    <source>
        <dbReference type="Proteomes" id="UP001465976"/>
    </source>
</evidence>
<dbReference type="Proteomes" id="UP001465976">
    <property type="component" value="Unassembled WGS sequence"/>
</dbReference>
<feature type="non-terminal residue" evidence="2">
    <location>
        <position position="129"/>
    </location>
</feature>
<feature type="region of interest" description="Disordered" evidence="1">
    <location>
        <begin position="1"/>
        <end position="31"/>
    </location>
</feature>
<reference evidence="2 3" key="1">
    <citation type="submission" date="2024-02" db="EMBL/GenBank/DDBJ databases">
        <title>A draft genome for the cacao thread blight pathogen Marasmius crinis-equi.</title>
        <authorList>
            <person name="Cohen S.P."/>
            <person name="Baruah I.K."/>
            <person name="Amoako-Attah I."/>
            <person name="Bukari Y."/>
            <person name="Meinhardt L.W."/>
            <person name="Bailey B.A."/>
        </authorList>
    </citation>
    <scope>NUCLEOTIDE SEQUENCE [LARGE SCALE GENOMIC DNA]</scope>
    <source>
        <strain evidence="2 3">GH-76</strain>
    </source>
</reference>
<gene>
    <name evidence="2" type="ORF">V5O48_015695</name>
</gene>
<dbReference type="EMBL" id="JBAHYK010001937">
    <property type="protein sequence ID" value="KAL0566324.1"/>
    <property type="molecule type" value="Genomic_DNA"/>
</dbReference>
<sequence>MFIRQETRPWDSKTSTGLQHPHEEATGHGLQQAPTVSLQCRGPRPIPMDTLFSLDVDNKIWQDVGLTDEWDHGDLPPWLADDKVRAGIRGLLCYDRGREEIARLMQERDAMQDWFAEEWSVLIEAIATT</sequence>
<comment type="caution">
    <text evidence="2">The sequence shown here is derived from an EMBL/GenBank/DDBJ whole genome shotgun (WGS) entry which is preliminary data.</text>
</comment>
<keyword evidence="3" id="KW-1185">Reference proteome</keyword>
<accession>A0ABR3ETT3</accession>
<feature type="compositionally biased region" description="Basic and acidic residues" evidence="1">
    <location>
        <begin position="1"/>
        <end position="11"/>
    </location>
</feature>
<proteinExistence type="predicted"/>
<name>A0ABR3ETT3_9AGAR</name>
<evidence type="ECO:0000256" key="1">
    <source>
        <dbReference type="SAM" id="MobiDB-lite"/>
    </source>
</evidence>